<dbReference type="EMBL" id="JAQNDO010000001">
    <property type="protein sequence ID" value="MDC0741564.1"/>
    <property type="molecule type" value="Genomic_DNA"/>
</dbReference>
<keyword evidence="3" id="KW-1185">Reference proteome</keyword>
<organism evidence="2 3">
    <name type="scientific">Polyangium mundeleinium</name>
    <dbReference type="NCBI Taxonomy" id="2995306"/>
    <lineage>
        <taxon>Bacteria</taxon>
        <taxon>Pseudomonadati</taxon>
        <taxon>Myxococcota</taxon>
        <taxon>Polyangia</taxon>
        <taxon>Polyangiales</taxon>
        <taxon>Polyangiaceae</taxon>
        <taxon>Polyangium</taxon>
    </lineage>
</organism>
<dbReference type="Proteomes" id="UP001221411">
    <property type="component" value="Unassembled WGS sequence"/>
</dbReference>
<name>A0ABT5EJB8_9BACT</name>
<reference evidence="2 3" key="1">
    <citation type="submission" date="2022-11" db="EMBL/GenBank/DDBJ databases">
        <title>Minimal conservation of predation-associated metabolite biosynthetic gene clusters underscores biosynthetic potential of Myxococcota including descriptions for ten novel species: Archangium lansinium sp. nov., Myxococcus landrumus sp. nov., Nannocystis bai.</title>
        <authorList>
            <person name="Ahearne A."/>
            <person name="Stevens C."/>
            <person name="Dowd S."/>
        </authorList>
    </citation>
    <scope>NUCLEOTIDE SEQUENCE [LARGE SCALE GENOMIC DNA]</scope>
    <source>
        <strain evidence="2 3">RJM3</strain>
    </source>
</reference>
<feature type="chain" id="PRO_5045250063" description="Lipoprotein" evidence="1">
    <location>
        <begin position="25"/>
        <end position="486"/>
    </location>
</feature>
<accession>A0ABT5EJB8</accession>
<evidence type="ECO:0008006" key="4">
    <source>
        <dbReference type="Google" id="ProtNLM"/>
    </source>
</evidence>
<proteinExistence type="predicted"/>
<evidence type="ECO:0000256" key="1">
    <source>
        <dbReference type="SAM" id="SignalP"/>
    </source>
</evidence>
<gene>
    <name evidence="2" type="ORF">POL67_09425</name>
</gene>
<comment type="caution">
    <text evidence="2">The sequence shown here is derived from an EMBL/GenBank/DDBJ whole genome shotgun (WGS) entry which is preliminary data.</text>
</comment>
<sequence length="486" mass="51602">MRSTRLHSLSFALLSLGLTLVAGCNPPPPPNDCESDGSCPACEVGDESDECIEPTVCDQEPCRYVFSCIAPAPAPTASNPDPDPLRLCNGNTLAMQDGYRTMCEYSQQAADAFCLSECMTAGAQNGYTLQETMVLCQNSTAMPELWYVNDEQVVCKNAPPGNIPFSYKPEEVCPAADGADPNAPEPTVEPDEDLDHIFCHGTAQPSSAPASADPYTFPNATQLNYWLETWELDEWHATPGYVGYDTNCGFKVYRILYELSGLNDDQICQASCAERVAALELDAQNQNPNDPEAARILHDNCDSFIAETMCNQAGPPPLVGPITVPLTLAASLQQGSTYTTTSFSGTLTYSTYDCAPGTPNCGIVINNVSLDMTYPVSGTWQSSSTSPGTPFSSSNLSLDIPRPASGAYSLVTNAFSLDPFTVPLHVEGALTVGRPGSTGSLQSIDIDTTNTDAISGTIESDGSVTLYGSFDFGPGVALHFGTPGPM</sequence>
<evidence type="ECO:0000313" key="2">
    <source>
        <dbReference type="EMBL" id="MDC0741564.1"/>
    </source>
</evidence>
<evidence type="ECO:0000313" key="3">
    <source>
        <dbReference type="Proteomes" id="UP001221411"/>
    </source>
</evidence>
<dbReference type="PROSITE" id="PS51257">
    <property type="entry name" value="PROKAR_LIPOPROTEIN"/>
    <property type="match status" value="1"/>
</dbReference>
<feature type="signal peptide" evidence="1">
    <location>
        <begin position="1"/>
        <end position="24"/>
    </location>
</feature>
<keyword evidence="1" id="KW-0732">Signal</keyword>
<dbReference type="RefSeq" id="WP_271916880.1">
    <property type="nucleotide sequence ID" value="NZ_JAQNDO010000001.1"/>
</dbReference>
<protein>
    <recommendedName>
        <fullName evidence="4">Lipoprotein</fullName>
    </recommendedName>
</protein>